<accession>X1TZQ8</accession>
<sequence>AQRMQEEILKRWNEVDYLFMSAAVSDFTPVKSENKKIKKKKELTISLKKNIDILLDLKNRKSNQIIVGFSLDTDNQISEAKIKLNEKGIDLMIANDLSAIGSNSTSGFLLSKEGEEQFECSKDELSWKIIEKISSKKR</sequence>
<dbReference type="Pfam" id="PF04127">
    <property type="entry name" value="DFP"/>
    <property type="match status" value="1"/>
</dbReference>
<dbReference type="SUPFAM" id="SSF102645">
    <property type="entry name" value="CoaB-like"/>
    <property type="match status" value="1"/>
</dbReference>
<proteinExistence type="predicted"/>
<feature type="non-terminal residue" evidence="2">
    <location>
        <position position="1"/>
    </location>
</feature>
<dbReference type="AlphaFoldDB" id="X1TZQ8"/>
<feature type="domain" description="DNA/pantothenate metabolism flavoprotein C-terminal" evidence="1">
    <location>
        <begin position="1"/>
        <end position="134"/>
    </location>
</feature>
<gene>
    <name evidence="2" type="ORF">S12H4_36668</name>
</gene>
<name>X1TZQ8_9ZZZZ</name>
<dbReference type="EMBL" id="BARW01021880">
    <property type="protein sequence ID" value="GAI93050.1"/>
    <property type="molecule type" value="Genomic_DNA"/>
</dbReference>
<comment type="caution">
    <text evidence="2">The sequence shown here is derived from an EMBL/GenBank/DDBJ whole genome shotgun (WGS) entry which is preliminary data.</text>
</comment>
<dbReference type="GO" id="GO:0003824">
    <property type="term" value="F:catalytic activity"/>
    <property type="evidence" value="ECO:0007669"/>
    <property type="project" value="UniProtKB-ARBA"/>
</dbReference>
<reference evidence="2" key="1">
    <citation type="journal article" date="2014" name="Front. Microbiol.">
        <title>High frequency of phylogenetically diverse reductive dehalogenase-homologous genes in deep subseafloor sedimentary metagenomes.</title>
        <authorList>
            <person name="Kawai M."/>
            <person name="Futagami T."/>
            <person name="Toyoda A."/>
            <person name="Takaki Y."/>
            <person name="Nishi S."/>
            <person name="Hori S."/>
            <person name="Arai W."/>
            <person name="Tsubouchi T."/>
            <person name="Morono Y."/>
            <person name="Uchiyama I."/>
            <person name="Ito T."/>
            <person name="Fujiyama A."/>
            <person name="Inagaki F."/>
            <person name="Takami H."/>
        </authorList>
    </citation>
    <scope>NUCLEOTIDE SEQUENCE</scope>
    <source>
        <strain evidence="2">Expedition CK06-06</strain>
    </source>
</reference>
<evidence type="ECO:0000259" key="1">
    <source>
        <dbReference type="Pfam" id="PF04127"/>
    </source>
</evidence>
<dbReference type="InterPro" id="IPR007085">
    <property type="entry name" value="DNA/pantothenate-metab_flavo_C"/>
</dbReference>
<dbReference type="GO" id="GO:0015937">
    <property type="term" value="P:coenzyme A biosynthetic process"/>
    <property type="evidence" value="ECO:0007669"/>
    <property type="project" value="UniProtKB-ARBA"/>
</dbReference>
<organism evidence="2">
    <name type="scientific">marine sediment metagenome</name>
    <dbReference type="NCBI Taxonomy" id="412755"/>
    <lineage>
        <taxon>unclassified sequences</taxon>
        <taxon>metagenomes</taxon>
        <taxon>ecological metagenomes</taxon>
    </lineage>
</organism>
<evidence type="ECO:0000313" key="2">
    <source>
        <dbReference type="EMBL" id="GAI93050.1"/>
    </source>
</evidence>
<protein>
    <recommendedName>
        <fullName evidence="1">DNA/pantothenate metabolism flavoprotein C-terminal domain-containing protein</fullName>
    </recommendedName>
</protein>
<dbReference type="InterPro" id="IPR035929">
    <property type="entry name" value="CoaB-like_sf"/>
</dbReference>
<dbReference type="Gene3D" id="3.40.50.10300">
    <property type="entry name" value="CoaB-like"/>
    <property type="match status" value="1"/>
</dbReference>